<dbReference type="Gene3D" id="1.10.260.40">
    <property type="entry name" value="lambda repressor-like DNA-binding domains"/>
    <property type="match status" value="1"/>
</dbReference>
<dbReference type="Pfam" id="PF01381">
    <property type="entry name" value="HTH_3"/>
    <property type="match status" value="1"/>
</dbReference>
<dbReference type="InterPro" id="IPR010982">
    <property type="entry name" value="Lambda_DNA-bd_dom_sf"/>
</dbReference>
<dbReference type="InterPro" id="IPR001387">
    <property type="entry name" value="Cro/C1-type_HTH"/>
</dbReference>
<keyword evidence="1" id="KW-0238">DNA-binding</keyword>
<evidence type="ECO:0000256" key="1">
    <source>
        <dbReference type="ARBA" id="ARBA00023125"/>
    </source>
</evidence>
<evidence type="ECO:0000259" key="2">
    <source>
        <dbReference type="PROSITE" id="PS50943"/>
    </source>
</evidence>
<dbReference type="SUPFAM" id="SSF47413">
    <property type="entry name" value="lambda repressor-like DNA-binding domains"/>
    <property type="match status" value="2"/>
</dbReference>
<reference evidence="3" key="1">
    <citation type="journal article" date="2021" name="Proc. Natl. Acad. Sci. U.S.A.">
        <title>A Catalog of Tens of Thousands of Viruses from Human Metagenomes Reveals Hidden Associations with Chronic Diseases.</title>
        <authorList>
            <person name="Tisza M.J."/>
            <person name="Buck C.B."/>
        </authorList>
    </citation>
    <scope>NUCLEOTIDE SEQUENCE</scope>
    <source>
        <strain evidence="3">Ctgn638</strain>
    </source>
</reference>
<organism evidence="3">
    <name type="scientific">Siphoviridae sp. ctgn638</name>
    <dbReference type="NCBI Taxonomy" id="2827913"/>
    <lineage>
        <taxon>Viruses</taxon>
        <taxon>Duplodnaviria</taxon>
        <taxon>Heunggongvirae</taxon>
        <taxon>Uroviricota</taxon>
        <taxon>Caudoviricetes</taxon>
    </lineage>
</organism>
<dbReference type="EMBL" id="BK032845">
    <property type="protein sequence ID" value="DAF63868.1"/>
    <property type="molecule type" value="Genomic_DNA"/>
</dbReference>
<dbReference type="GO" id="GO:0003677">
    <property type="term" value="F:DNA binding"/>
    <property type="evidence" value="ECO:0007669"/>
    <property type="project" value="UniProtKB-KW"/>
</dbReference>
<proteinExistence type="predicted"/>
<feature type="domain" description="HTH cro/C1-type" evidence="2">
    <location>
        <begin position="8"/>
        <end position="62"/>
    </location>
</feature>
<dbReference type="SMART" id="SM00530">
    <property type="entry name" value="HTH_XRE"/>
    <property type="match status" value="2"/>
</dbReference>
<name>A0A8S5TKM3_9CAUD</name>
<dbReference type="CDD" id="cd00093">
    <property type="entry name" value="HTH_XRE"/>
    <property type="match status" value="1"/>
</dbReference>
<dbReference type="PANTHER" id="PTHR46558:SF15">
    <property type="entry name" value="HELIX-TURN-HELIX DOMAIN PROTEIN"/>
    <property type="match status" value="1"/>
</dbReference>
<evidence type="ECO:0000313" key="3">
    <source>
        <dbReference type="EMBL" id="DAF63868.1"/>
    </source>
</evidence>
<dbReference type="PROSITE" id="PS50943">
    <property type="entry name" value="HTH_CROC1"/>
    <property type="match status" value="2"/>
</dbReference>
<protein>
    <submittedName>
        <fullName evidence="3">Helix-turn-helix domain protein</fullName>
    </submittedName>
</protein>
<sequence>MLFYGNLLKEFREHLGESQTSLALKLETTPQTIQRIEADKGNLNDELKLKLINIFNLNINWLLTGKGSMFLENKNTFELKQKNIDYQNFNNRLCTLIEKSELDLKTFAGVVDIKFERLADLCVGKKPTIDEIISIVECFNITTDYLLLGIE</sequence>
<feature type="domain" description="HTH cro/C1-type" evidence="2">
    <location>
        <begin position="125"/>
        <end position="146"/>
    </location>
</feature>
<dbReference type="PANTHER" id="PTHR46558">
    <property type="entry name" value="TRACRIPTIONAL REGULATORY PROTEIN-RELATED-RELATED"/>
    <property type="match status" value="1"/>
</dbReference>
<accession>A0A8S5TKM3</accession>